<reference evidence="1" key="1">
    <citation type="submission" date="2021-05" db="EMBL/GenBank/DDBJ databases">
        <authorList>
            <person name="Alioto T."/>
            <person name="Alioto T."/>
            <person name="Gomez Garrido J."/>
        </authorList>
    </citation>
    <scope>NUCLEOTIDE SEQUENCE</scope>
</reference>
<protein>
    <submittedName>
        <fullName evidence="1">Uncharacterized protein</fullName>
    </submittedName>
</protein>
<accession>A0A8D8Z8R7</accession>
<sequence length="100" mass="11785">MGTTNRGSPYKGDHSHPVIIYLYIVLRHSGHLQCCRISSYFVYICRYGDYNEHYIICFNRTPVLLFLLILLTSEWRLQRAQHNMFQSDSSVTISSYFVDI</sequence>
<dbReference type="AlphaFoldDB" id="A0A8D8Z8R7"/>
<name>A0A8D8Z8R7_9HEMI</name>
<proteinExistence type="predicted"/>
<dbReference type="EMBL" id="HBUF01442777">
    <property type="protein sequence ID" value="CAG6743044.1"/>
    <property type="molecule type" value="Transcribed_RNA"/>
</dbReference>
<evidence type="ECO:0000313" key="1">
    <source>
        <dbReference type="EMBL" id="CAG6743044.1"/>
    </source>
</evidence>
<organism evidence="1">
    <name type="scientific">Cacopsylla melanoneura</name>
    <dbReference type="NCBI Taxonomy" id="428564"/>
    <lineage>
        <taxon>Eukaryota</taxon>
        <taxon>Metazoa</taxon>
        <taxon>Ecdysozoa</taxon>
        <taxon>Arthropoda</taxon>
        <taxon>Hexapoda</taxon>
        <taxon>Insecta</taxon>
        <taxon>Pterygota</taxon>
        <taxon>Neoptera</taxon>
        <taxon>Paraneoptera</taxon>
        <taxon>Hemiptera</taxon>
        <taxon>Sternorrhyncha</taxon>
        <taxon>Psylloidea</taxon>
        <taxon>Psyllidae</taxon>
        <taxon>Psyllinae</taxon>
        <taxon>Cacopsylla</taxon>
    </lineage>
</organism>